<keyword evidence="1" id="KW-1133">Transmembrane helix</keyword>
<accession>A0AAU6MXQ8</accession>
<keyword evidence="1" id="KW-0812">Transmembrane</keyword>
<feature type="transmembrane region" description="Helical" evidence="1">
    <location>
        <begin position="6"/>
        <end position="25"/>
    </location>
</feature>
<dbReference type="EMBL" id="OR885926">
    <property type="protein sequence ID" value="WVX90817.1"/>
    <property type="molecule type" value="Genomic_DNA"/>
</dbReference>
<evidence type="ECO:0000256" key="1">
    <source>
        <dbReference type="SAM" id="Phobius"/>
    </source>
</evidence>
<sequence length="36" mass="4400">MIFYTFIILHVFIFVNNFLKLFLVANKKIPYTYNLT</sequence>
<organism evidence="2">
    <name type="scientific">Staphylococcus phage 184DA</name>
    <dbReference type="NCBI Taxonomy" id="3110532"/>
    <lineage>
        <taxon>Viruses</taxon>
        <taxon>Duplodnaviria</taxon>
        <taxon>Heunggongvirae</taxon>
        <taxon>Uroviricota</taxon>
        <taxon>Caudoviricetes</taxon>
    </lineage>
</organism>
<gene>
    <name evidence="2" type="ORF">184DA_212</name>
</gene>
<proteinExistence type="predicted"/>
<protein>
    <submittedName>
        <fullName evidence="2">Uncharacterized protein</fullName>
    </submittedName>
</protein>
<keyword evidence="1" id="KW-0472">Membrane</keyword>
<name>A0AAU6MXQ8_9CAUD</name>
<reference evidence="2" key="1">
    <citation type="submission" date="2023-11" db="EMBL/GenBank/DDBJ databases">
        <title>Characterization of a newly isolated phage infecting non-aureus staphylococci isolated from bovine mastitis.</title>
        <authorList>
            <person name="Wanecka A."/>
            <person name="Marynowska M."/>
            <person name="Wesolowski W."/>
            <person name="Bloch S."/>
            <person name="Nejman-Falenczyk B."/>
            <person name="Neumann J."/>
            <person name="Krol J."/>
            <person name="Florek M."/>
            <person name="Ulanicki K."/>
            <person name="Napierala A."/>
            <person name="Twardon J."/>
            <person name="Wolska B."/>
            <person name="Porebska J."/>
            <person name="Ziubrzycka A."/>
            <person name="Czeretowicz I."/>
            <person name="Benisz M."/>
        </authorList>
    </citation>
    <scope>NUCLEOTIDE SEQUENCE</scope>
</reference>
<evidence type="ECO:0000313" key="2">
    <source>
        <dbReference type="EMBL" id="WVX90817.1"/>
    </source>
</evidence>